<evidence type="ECO:0000313" key="2">
    <source>
        <dbReference type="EMBL" id="TGA93701.1"/>
    </source>
</evidence>
<keyword evidence="3" id="KW-1185">Reference proteome</keyword>
<feature type="region of interest" description="Disordered" evidence="1">
    <location>
        <begin position="1"/>
        <end position="57"/>
    </location>
</feature>
<protein>
    <submittedName>
        <fullName evidence="2">Uncharacterized protein</fullName>
    </submittedName>
</protein>
<feature type="compositionally biased region" description="Basic and acidic residues" evidence="1">
    <location>
        <begin position="29"/>
        <end position="53"/>
    </location>
</feature>
<dbReference type="Proteomes" id="UP000297948">
    <property type="component" value="Unassembled WGS sequence"/>
</dbReference>
<name>A0A4Z0GC34_9ACTN</name>
<accession>A0A4Z0GC34</accession>
<reference evidence="2 3" key="1">
    <citation type="submission" date="2019-03" db="EMBL/GenBank/DDBJ databases">
        <authorList>
            <person name="Gonzalez-Pimentel J.L."/>
        </authorList>
    </citation>
    <scope>NUCLEOTIDE SEQUENCE [LARGE SCALE GENOMIC DNA]</scope>
    <source>
        <strain evidence="2 3">JCM 31289</strain>
    </source>
</reference>
<proteinExistence type="predicted"/>
<gene>
    <name evidence="2" type="ORF">E4099_26615</name>
</gene>
<evidence type="ECO:0000256" key="1">
    <source>
        <dbReference type="SAM" id="MobiDB-lite"/>
    </source>
</evidence>
<dbReference type="AlphaFoldDB" id="A0A4Z0GC34"/>
<organism evidence="2 3">
    <name type="scientific">Streptomyces palmae</name>
    <dbReference type="NCBI Taxonomy" id="1701085"/>
    <lineage>
        <taxon>Bacteria</taxon>
        <taxon>Bacillati</taxon>
        <taxon>Actinomycetota</taxon>
        <taxon>Actinomycetes</taxon>
        <taxon>Kitasatosporales</taxon>
        <taxon>Streptomycetaceae</taxon>
        <taxon>Streptomyces</taxon>
    </lineage>
</organism>
<dbReference type="EMBL" id="SRID01000360">
    <property type="protein sequence ID" value="TGA93701.1"/>
    <property type="molecule type" value="Genomic_DNA"/>
</dbReference>
<comment type="caution">
    <text evidence="2">The sequence shown here is derived from an EMBL/GenBank/DDBJ whole genome shotgun (WGS) entry which is preliminary data.</text>
</comment>
<feature type="region of interest" description="Disordered" evidence="1">
    <location>
        <begin position="79"/>
        <end position="130"/>
    </location>
</feature>
<sequence length="130" mass="14264">MSHQQTGQRVGRPHRGRHTALGDDQTVPRAERGRDLRPHISRRGVERKTRGDDYGVEVTGYPAGWSVVAARTAITAAIGSGHRAAGTRRRPAGRYTGLRSRHPSPPASLHRPLPLPGGDQWPTMSRNWAV</sequence>
<evidence type="ECO:0000313" key="3">
    <source>
        <dbReference type="Proteomes" id="UP000297948"/>
    </source>
</evidence>